<feature type="domain" description="Glutaredoxin" evidence="8">
    <location>
        <begin position="16"/>
        <end position="80"/>
    </location>
</feature>
<evidence type="ECO:0000256" key="1">
    <source>
        <dbReference type="ARBA" id="ARBA00009630"/>
    </source>
</evidence>
<keyword evidence="5" id="KW-0411">Iron-sulfur</keyword>
<proteinExistence type="inferred from homology"/>
<dbReference type="InterPro" id="IPR033658">
    <property type="entry name" value="GRX_PICOT-like"/>
</dbReference>
<dbReference type="EMBL" id="JBHSSW010000066">
    <property type="protein sequence ID" value="MFC6200150.1"/>
    <property type="molecule type" value="Genomic_DNA"/>
</dbReference>
<evidence type="ECO:0000256" key="5">
    <source>
        <dbReference type="ARBA" id="ARBA00023014"/>
    </source>
</evidence>
<dbReference type="Pfam" id="PF00462">
    <property type="entry name" value="Glutaredoxin"/>
    <property type="match status" value="1"/>
</dbReference>
<dbReference type="InterPro" id="IPR036249">
    <property type="entry name" value="Thioredoxin-like_sf"/>
</dbReference>
<keyword evidence="4" id="KW-0408">Iron</keyword>
<comment type="caution">
    <text evidence="9">The sequence shown here is derived from an EMBL/GenBank/DDBJ whole genome shotgun (WGS) entry which is preliminary data.</text>
</comment>
<evidence type="ECO:0000313" key="10">
    <source>
        <dbReference type="Proteomes" id="UP001596303"/>
    </source>
</evidence>
<keyword evidence="6" id="KW-0676">Redox-active center</keyword>
<evidence type="ECO:0000256" key="4">
    <source>
        <dbReference type="ARBA" id="ARBA00023004"/>
    </source>
</evidence>
<name>A0ABW1SEM9_9PROT</name>
<accession>A0ABW1SEM9</accession>
<dbReference type="PANTHER" id="PTHR10293:SF72">
    <property type="entry name" value="MONOTHIOL GLUTAREDOXIN-S14, CHLOROPLASTIC"/>
    <property type="match status" value="1"/>
</dbReference>
<dbReference type="PANTHER" id="PTHR10293">
    <property type="entry name" value="GLUTAREDOXIN FAMILY MEMBER"/>
    <property type="match status" value="1"/>
</dbReference>
<sequence length="108" mass="12237">MSVQDTIKSQIENNDVMLYMKGTPTFPQCGFSSVVAQILNYLQVEYQSFNVLEDMDVREGIKQYSNWPTIPQLYVKGEFVGGCDIIKEMFEQGELKPFLAEKGVLADA</sequence>
<evidence type="ECO:0000256" key="6">
    <source>
        <dbReference type="ARBA" id="ARBA00023284"/>
    </source>
</evidence>
<dbReference type="InterPro" id="IPR002109">
    <property type="entry name" value="Glutaredoxin"/>
</dbReference>
<dbReference type="Proteomes" id="UP001596303">
    <property type="component" value="Unassembled WGS sequence"/>
</dbReference>
<dbReference type="SUPFAM" id="SSF52833">
    <property type="entry name" value="Thioredoxin-like"/>
    <property type="match status" value="1"/>
</dbReference>
<dbReference type="PIRSF" id="PIRSF005894">
    <property type="entry name" value="Monothiol_GRX"/>
    <property type="match status" value="1"/>
</dbReference>
<evidence type="ECO:0000256" key="2">
    <source>
        <dbReference type="ARBA" id="ARBA00022714"/>
    </source>
</evidence>
<evidence type="ECO:0000259" key="8">
    <source>
        <dbReference type="Pfam" id="PF00462"/>
    </source>
</evidence>
<keyword evidence="10" id="KW-1185">Reference proteome</keyword>
<evidence type="ECO:0000313" key="9">
    <source>
        <dbReference type="EMBL" id="MFC6200150.1"/>
    </source>
</evidence>
<organism evidence="9 10">
    <name type="scientific">Ponticaulis profundi</name>
    <dbReference type="NCBI Taxonomy" id="2665222"/>
    <lineage>
        <taxon>Bacteria</taxon>
        <taxon>Pseudomonadati</taxon>
        <taxon>Pseudomonadota</taxon>
        <taxon>Alphaproteobacteria</taxon>
        <taxon>Hyphomonadales</taxon>
        <taxon>Hyphomonadaceae</taxon>
        <taxon>Ponticaulis</taxon>
    </lineage>
</organism>
<dbReference type="Gene3D" id="3.40.30.10">
    <property type="entry name" value="Glutaredoxin"/>
    <property type="match status" value="1"/>
</dbReference>
<keyword evidence="3" id="KW-0479">Metal-binding</keyword>
<reference evidence="10" key="1">
    <citation type="journal article" date="2019" name="Int. J. Syst. Evol. Microbiol.">
        <title>The Global Catalogue of Microorganisms (GCM) 10K type strain sequencing project: providing services to taxonomists for standard genome sequencing and annotation.</title>
        <authorList>
            <consortium name="The Broad Institute Genomics Platform"/>
            <consortium name="The Broad Institute Genome Sequencing Center for Infectious Disease"/>
            <person name="Wu L."/>
            <person name="Ma J."/>
        </authorList>
    </citation>
    <scope>NUCLEOTIDE SEQUENCE [LARGE SCALE GENOMIC DNA]</scope>
    <source>
        <strain evidence="10">CGMCC-1.15741</strain>
    </source>
</reference>
<dbReference type="NCBIfam" id="TIGR00365">
    <property type="entry name" value="Grx4 family monothiol glutaredoxin"/>
    <property type="match status" value="1"/>
</dbReference>
<dbReference type="InterPro" id="IPR014434">
    <property type="entry name" value="Monothiol_GRX"/>
</dbReference>
<dbReference type="PROSITE" id="PS51354">
    <property type="entry name" value="GLUTAREDOXIN_2"/>
    <property type="match status" value="1"/>
</dbReference>
<evidence type="ECO:0000256" key="3">
    <source>
        <dbReference type="ARBA" id="ARBA00022723"/>
    </source>
</evidence>
<evidence type="ECO:0000256" key="7">
    <source>
        <dbReference type="PIRNR" id="PIRNR005894"/>
    </source>
</evidence>
<gene>
    <name evidence="9" type="primary">grxD</name>
    <name evidence="9" type="ORF">ACFQDM_18910</name>
</gene>
<dbReference type="CDD" id="cd03028">
    <property type="entry name" value="GRX_PICOT_like"/>
    <property type="match status" value="1"/>
</dbReference>
<protein>
    <recommendedName>
        <fullName evidence="7">Glutaredoxin</fullName>
    </recommendedName>
</protein>
<dbReference type="InterPro" id="IPR004480">
    <property type="entry name" value="Monothiol_GRX-rel"/>
</dbReference>
<keyword evidence="2" id="KW-0001">2Fe-2S</keyword>
<comment type="similarity">
    <text evidence="1 7">Belongs to the glutaredoxin family. Monothiol subfamily.</text>
</comment>
<dbReference type="RefSeq" id="WP_377382161.1">
    <property type="nucleotide sequence ID" value="NZ_JBHSSW010000066.1"/>
</dbReference>